<dbReference type="EMBL" id="CP011412">
    <property type="protein sequence ID" value="AKH22039.1"/>
    <property type="molecule type" value="Genomic_DNA"/>
</dbReference>
<dbReference type="Pfam" id="PF12146">
    <property type="entry name" value="Hydrolase_4"/>
    <property type="match status" value="1"/>
</dbReference>
<dbReference type="InterPro" id="IPR017531">
    <property type="entry name" value="Hydrolase-1_PEP"/>
</dbReference>
<dbReference type="AlphaFoldDB" id="A0A0F7K389"/>
<proteinExistence type="predicted"/>
<name>A0A0F7K389_9GAMM</name>
<dbReference type="InterPro" id="IPR029058">
    <property type="entry name" value="AB_hydrolase_fold"/>
</dbReference>
<gene>
    <name evidence="2" type="ORF">AAY24_04255</name>
</gene>
<dbReference type="Gene3D" id="3.40.50.1820">
    <property type="entry name" value="alpha/beta hydrolase"/>
    <property type="match status" value="1"/>
</dbReference>
<sequence>MVAVLHNPSSKRRRALLVVVGGPQYRAGSHREFVLLARAVADSGYPVLRFDYRGMGDSEGDYTGFDNIQDDIRAAVDSLQDHLPNVEEVVIWGLCDAATAAAFYAPGDPRVKGLALANPWVRSEEGEAKAFLKHYYIKRILSLGFWKKVLRGELNIAKSVSSLQSNVKAAAGAEQENSVPVSSAPGLAVRLENSLGDFNGQVLLILSGNDLTAAEFKDATKASRGFRRLLGQSRFKRFDLDASDHTFSRHEWLDLTIGRTISWLDEW</sequence>
<organism evidence="2 3">
    <name type="scientific">Sedimenticola thiotaurini</name>
    <dbReference type="NCBI Taxonomy" id="1543721"/>
    <lineage>
        <taxon>Bacteria</taxon>
        <taxon>Pseudomonadati</taxon>
        <taxon>Pseudomonadota</taxon>
        <taxon>Gammaproteobacteria</taxon>
        <taxon>Chromatiales</taxon>
        <taxon>Sedimenticolaceae</taxon>
        <taxon>Sedimenticola</taxon>
    </lineage>
</organism>
<dbReference type="KEGG" id="seds:AAY24_04255"/>
<dbReference type="Proteomes" id="UP000034410">
    <property type="component" value="Chromosome"/>
</dbReference>
<evidence type="ECO:0000313" key="2">
    <source>
        <dbReference type="EMBL" id="AKH22039.1"/>
    </source>
</evidence>
<feature type="domain" description="Serine aminopeptidase S33" evidence="1">
    <location>
        <begin position="14"/>
        <end position="168"/>
    </location>
</feature>
<dbReference type="NCBIfam" id="TIGR03100">
    <property type="entry name" value="hydr1_PEP"/>
    <property type="match status" value="1"/>
</dbReference>
<keyword evidence="3" id="KW-1185">Reference proteome</keyword>
<dbReference type="PATRIC" id="fig|1543721.4.peg.889"/>
<reference evidence="2 3" key="1">
    <citation type="journal article" date="2015" name="Genome Announc.">
        <title>Complete Genome Sequence of Sedimenticola thiotaurini Strain SIP-G1, a Polyphosphate- and Polyhydroxyalkanoate-Accumulating Sulfur-Oxidizing Gammaproteobacterium Isolated from Salt Marsh Sediments.</title>
        <authorList>
            <person name="Flood B.E."/>
            <person name="Jones D.S."/>
            <person name="Bailey J.V."/>
        </authorList>
    </citation>
    <scope>NUCLEOTIDE SEQUENCE [LARGE SCALE GENOMIC DNA]</scope>
    <source>
        <strain evidence="2 3">SIP-G1</strain>
    </source>
</reference>
<protein>
    <recommendedName>
        <fullName evidence="1">Serine aminopeptidase S33 domain-containing protein</fullName>
    </recommendedName>
</protein>
<dbReference type="SUPFAM" id="SSF53474">
    <property type="entry name" value="alpha/beta-Hydrolases"/>
    <property type="match status" value="1"/>
</dbReference>
<evidence type="ECO:0000259" key="1">
    <source>
        <dbReference type="Pfam" id="PF12146"/>
    </source>
</evidence>
<accession>A0A0F7K389</accession>
<dbReference type="InterPro" id="IPR022742">
    <property type="entry name" value="Hydrolase_4"/>
</dbReference>
<evidence type="ECO:0000313" key="3">
    <source>
        <dbReference type="Proteomes" id="UP000034410"/>
    </source>
</evidence>